<dbReference type="RefSeq" id="WP_067553897.1">
    <property type="nucleotide sequence ID" value="NZ_CAMTBT010000010.1"/>
</dbReference>
<evidence type="ECO:0000259" key="8">
    <source>
        <dbReference type="PROSITE" id="PS50880"/>
    </source>
</evidence>
<accession>A0A140DR70</accession>
<organism evidence="9 10">
    <name type="scientific">Faecalibaculum rodentium</name>
    <dbReference type="NCBI Taxonomy" id="1702221"/>
    <lineage>
        <taxon>Bacteria</taxon>
        <taxon>Bacillati</taxon>
        <taxon>Bacillota</taxon>
        <taxon>Erysipelotrichia</taxon>
        <taxon>Erysipelotrichales</taxon>
        <taxon>Erysipelotrichaceae</taxon>
        <taxon>Faecalibaculum</taxon>
    </lineage>
</organism>
<dbReference type="GO" id="GO:0006310">
    <property type="term" value="P:DNA recombination"/>
    <property type="evidence" value="ECO:0007669"/>
    <property type="project" value="UniProtKB-UniRule"/>
</dbReference>
<dbReference type="Gene3D" id="6.10.250.240">
    <property type="match status" value="1"/>
</dbReference>
<evidence type="ECO:0000313" key="9">
    <source>
        <dbReference type="EMBL" id="AMK53147.1"/>
    </source>
</evidence>
<gene>
    <name evidence="7" type="primary">recR</name>
    <name evidence="9" type="ORF">AALO17_00130</name>
</gene>
<dbReference type="PROSITE" id="PS50880">
    <property type="entry name" value="TOPRIM"/>
    <property type="match status" value="1"/>
</dbReference>
<comment type="similarity">
    <text evidence="7">Belongs to the RecR family.</text>
</comment>
<evidence type="ECO:0000256" key="1">
    <source>
        <dbReference type="ARBA" id="ARBA00022723"/>
    </source>
</evidence>
<dbReference type="AlphaFoldDB" id="A0A140DR70"/>
<feature type="domain" description="Toprim" evidence="8">
    <location>
        <begin position="78"/>
        <end position="171"/>
    </location>
</feature>
<dbReference type="InterPro" id="IPR000093">
    <property type="entry name" value="DNA_Rcmb_RecR"/>
</dbReference>
<dbReference type="InterPro" id="IPR015967">
    <property type="entry name" value="Rcmb_RecR_Znf"/>
</dbReference>
<evidence type="ECO:0000256" key="7">
    <source>
        <dbReference type="HAMAP-Rule" id="MF_00017"/>
    </source>
</evidence>
<dbReference type="Proteomes" id="UP000069771">
    <property type="component" value="Chromosome"/>
</dbReference>
<dbReference type="NCBIfam" id="TIGR00615">
    <property type="entry name" value="recR"/>
    <property type="match status" value="1"/>
</dbReference>
<dbReference type="STRING" id="1702221.AALO17_00130"/>
<sequence>MYPAKFENLIAAFRRLPGVGMKTAERYAFEALNWDEETRKEVERSLQQISEIHTCRICGNLCDEDECEYCKDPNRTDHLICIVQSPKDLQALESAGVFNGKYHVLNGTINMAKGVLPSDLNIDTLIQRINENIDEVILATEPTVDGETTALYLTKLLQGKVKVTRLANGIPMGGHLDYSDARTLQRAFQGRTNAQSE</sequence>
<keyword evidence="6 7" id="KW-0234">DNA repair</keyword>
<keyword evidence="10" id="KW-1185">Reference proteome</keyword>
<dbReference type="SMART" id="SM00493">
    <property type="entry name" value="TOPRIM"/>
    <property type="match status" value="1"/>
</dbReference>
<keyword evidence="3 7" id="KW-0863">Zinc-finger</keyword>
<dbReference type="PATRIC" id="fig|1702221.3.peg.13"/>
<keyword evidence="2 7" id="KW-0227">DNA damage</keyword>
<feature type="zinc finger region" description="C4-type" evidence="7">
    <location>
        <begin position="55"/>
        <end position="70"/>
    </location>
</feature>
<dbReference type="Pfam" id="PF21176">
    <property type="entry name" value="RecR_HhH"/>
    <property type="match status" value="1"/>
</dbReference>
<dbReference type="InterPro" id="IPR034137">
    <property type="entry name" value="TOPRIM_RecR"/>
</dbReference>
<name>A0A140DR70_9FIRM</name>
<dbReference type="Gene3D" id="3.40.1360.10">
    <property type="match status" value="1"/>
</dbReference>
<proteinExistence type="inferred from homology"/>
<dbReference type="Pfam" id="PF21175">
    <property type="entry name" value="RecR_C"/>
    <property type="match status" value="1"/>
</dbReference>
<reference evidence="9 10" key="1">
    <citation type="journal article" date="2016" name="Gut Pathog.">
        <title>Whole genome sequencing of "Faecalibaculum rodentium" ALO17, isolated from C57BL/6J laboratory mouse feces.</title>
        <authorList>
            <person name="Lim S."/>
            <person name="Chang D.H."/>
            <person name="Ahn S."/>
            <person name="Kim B.C."/>
        </authorList>
    </citation>
    <scope>NUCLEOTIDE SEQUENCE [LARGE SCALE GENOMIC DNA]</scope>
    <source>
        <strain evidence="9 10">Alo17</strain>
    </source>
</reference>
<evidence type="ECO:0000256" key="3">
    <source>
        <dbReference type="ARBA" id="ARBA00022771"/>
    </source>
</evidence>
<dbReference type="KEGG" id="fro:AALO17_00130"/>
<dbReference type="Pfam" id="PF02132">
    <property type="entry name" value="RecR_ZnF"/>
    <property type="match status" value="1"/>
</dbReference>
<dbReference type="GeneID" id="78476939"/>
<keyword evidence="5 7" id="KW-0233">DNA recombination</keyword>
<dbReference type="HAMAP" id="MF_00017">
    <property type="entry name" value="RecR"/>
    <property type="match status" value="1"/>
</dbReference>
<dbReference type="Gene3D" id="1.10.8.420">
    <property type="entry name" value="RecR Domain 1"/>
    <property type="match status" value="1"/>
</dbReference>
<dbReference type="GO" id="GO:0008270">
    <property type="term" value="F:zinc ion binding"/>
    <property type="evidence" value="ECO:0007669"/>
    <property type="project" value="UniProtKB-KW"/>
</dbReference>
<evidence type="ECO:0000256" key="4">
    <source>
        <dbReference type="ARBA" id="ARBA00022833"/>
    </source>
</evidence>
<dbReference type="InterPro" id="IPR023627">
    <property type="entry name" value="Rcmb_RecR"/>
</dbReference>
<dbReference type="InterPro" id="IPR006171">
    <property type="entry name" value="TOPRIM_dom"/>
</dbReference>
<dbReference type="OrthoDB" id="9802672at2"/>
<dbReference type="PANTHER" id="PTHR30446:SF0">
    <property type="entry name" value="RECOMBINATION PROTEIN RECR"/>
    <property type="match status" value="1"/>
</dbReference>
<evidence type="ECO:0000256" key="2">
    <source>
        <dbReference type="ARBA" id="ARBA00022763"/>
    </source>
</evidence>
<evidence type="ECO:0000313" key="10">
    <source>
        <dbReference type="Proteomes" id="UP000069771"/>
    </source>
</evidence>
<evidence type="ECO:0000256" key="5">
    <source>
        <dbReference type="ARBA" id="ARBA00023172"/>
    </source>
</evidence>
<keyword evidence="4 7" id="KW-0862">Zinc</keyword>
<dbReference type="CDD" id="cd01025">
    <property type="entry name" value="TOPRIM_recR"/>
    <property type="match status" value="1"/>
</dbReference>
<evidence type="ECO:0000256" key="6">
    <source>
        <dbReference type="ARBA" id="ARBA00023204"/>
    </source>
</evidence>
<protein>
    <recommendedName>
        <fullName evidence="7">Recombination protein RecR</fullName>
    </recommendedName>
</protein>
<dbReference type="SUPFAM" id="SSF111304">
    <property type="entry name" value="Recombination protein RecR"/>
    <property type="match status" value="1"/>
</dbReference>
<dbReference type="PANTHER" id="PTHR30446">
    <property type="entry name" value="RECOMBINATION PROTEIN RECR"/>
    <property type="match status" value="1"/>
</dbReference>
<comment type="function">
    <text evidence="7">May play a role in DNA repair. It seems to be involved in an RecBC-independent recombinational process of DNA repair. It may act with RecF and RecO.</text>
</comment>
<dbReference type="GO" id="GO:0003677">
    <property type="term" value="F:DNA binding"/>
    <property type="evidence" value="ECO:0007669"/>
    <property type="project" value="UniProtKB-UniRule"/>
</dbReference>
<dbReference type="Pfam" id="PF13662">
    <property type="entry name" value="Toprim_4"/>
    <property type="match status" value="1"/>
</dbReference>
<keyword evidence="1 7" id="KW-0479">Metal-binding</keyword>
<dbReference type="GO" id="GO:0006281">
    <property type="term" value="P:DNA repair"/>
    <property type="evidence" value="ECO:0007669"/>
    <property type="project" value="UniProtKB-UniRule"/>
</dbReference>
<dbReference type="EMBL" id="CP011391">
    <property type="protein sequence ID" value="AMK53147.1"/>
    <property type="molecule type" value="Genomic_DNA"/>
</dbReference>